<evidence type="ECO:0000256" key="1">
    <source>
        <dbReference type="SAM" id="MobiDB-lite"/>
    </source>
</evidence>
<reference evidence="2" key="2">
    <citation type="submission" date="2020-09" db="EMBL/GenBank/DDBJ databases">
        <authorList>
            <person name="Sun Q."/>
            <person name="Ohkuma M."/>
        </authorList>
    </citation>
    <scope>NUCLEOTIDE SEQUENCE</scope>
    <source>
        <strain evidence="2">JCM 4646</strain>
    </source>
</reference>
<dbReference type="InterPro" id="IPR011990">
    <property type="entry name" value="TPR-like_helical_dom_sf"/>
</dbReference>
<dbReference type="RefSeq" id="WP_190215167.1">
    <property type="nucleotide sequence ID" value="NZ_BNBO01000070.1"/>
</dbReference>
<name>A0A919L4Y7_9ACTN</name>
<comment type="caution">
    <text evidence="2">The sequence shown here is derived from an EMBL/GenBank/DDBJ whole genome shotgun (WGS) entry which is preliminary data.</text>
</comment>
<protein>
    <submittedName>
        <fullName evidence="2">Uncharacterized protein</fullName>
    </submittedName>
</protein>
<gene>
    <name evidence="2" type="ORF">GCM10018781_72480</name>
</gene>
<proteinExistence type="predicted"/>
<feature type="region of interest" description="Disordered" evidence="1">
    <location>
        <begin position="280"/>
        <end position="310"/>
    </location>
</feature>
<accession>A0A919L4Y7</accession>
<dbReference type="GeneID" id="95358583"/>
<dbReference type="Proteomes" id="UP000617734">
    <property type="component" value="Unassembled WGS sequence"/>
</dbReference>
<dbReference type="Gene3D" id="1.25.40.10">
    <property type="entry name" value="Tetratricopeptide repeat domain"/>
    <property type="match status" value="3"/>
</dbReference>
<organism evidence="2 3">
    <name type="scientific">Kitasatospora indigofera</name>
    <dbReference type="NCBI Taxonomy" id="67307"/>
    <lineage>
        <taxon>Bacteria</taxon>
        <taxon>Bacillati</taxon>
        <taxon>Actinomycetota</taxon>
        <taxon>Actinomycetes</taxon>
        <taxon>Kitasatosporales</taxon>
        <taxon>Streptomycetaceae</taxon>
        <taxon>Kitasatospora</taxon>
    </lineage>
</organism>
<keyword evidence="3" id="KW-1185">Reference proteome</keyword>
<dbReference type="AlphaFoldDB" id="A0A919L4Y7"/>
<evidence type="ECO:0000313" key="3">
    <source>
        <dbReference type="Proteomes" id="UP000617734"/>
    </source>
</evidence>
<sequence>MPNKMVQWGEEFFWRRGVELRSGLVPDNDMGTSVVQRGFEPCLLAVIRLSMSSSTDSRTTSGWFRETLARTGHLPRAVELASAISDGLQQGEELYALVNAAADAGDLHSAQALAESIPLRGAQDRAMVDLVAAWARAGDRDRAAALAEQIRYPHNWGAAWAGLAKAVLARGDTVGARGFAARADDEVRSYVFDGTGEVLAVLVEVAAATGDRAWAAALADRVEDFARSRHRNTGSRPPALAAVLAWEAQNGDLDRIDALLRPSPRPPAADGPALCGWVPGASAALDGPRTGTSPEEPDDLGGTGGEEAEQARVPAAGPFLRARDMARLLDALAGTTDHDVALALADRAERLLDTGLASDRALLVTSVSRLLARLGQVERAMAVVGPVDPRHRAAQQAMIVEQLARHGCTDRAEALARAIADDETRARALITLVRELARRGDPDRAEGLVHVITDEWARGEARVAVVRELARRGDRERAEALTRSVVHRATRARALAGLAELSEPSRARRLAAQVVLLDGWTAALPVLERIAPRAVAVVADQLTL</sequence>
<dbReference type="EMBL" id="BNBO01000070">
    <property type="protein sequence ID" value="GHH84012.1"/>
    <property type="molecule type" value="Genomic_DNA"/>
</dbReference>
<reference evidence="2" key="1">
    <citation type="journal article" date="2014" name="Int. J. Syst. Evol. Microbiol.">
        <title>Complete genome sequence of Corynebacterium casei LMG S-19264T (=DSM 44701T), isolated from a smear-ripened cheese.</title>
        <authorList>
            <consortium name="US DOE Joint Genome Institute (JGI-PGF)"/>
            <person name="Walter F."/>
            <person name="Albersmeier A."/>
            <person name="Kalinowski J."/>
            <person name="Ruckert C."/>
        </authorList>
    </citation>
    <scope>NUCLEOTIDE SEQUENCE</scope>
    <source>
        <strain evidence="2">JCM 4646</strain>
    </source>
</reference>
<evidence type="ECO:0000313" key="2">
    <source>
        <dbReference type="EMBL" id="GHH84012.1"/>
    </source>
</evidence>